<reference evidence="6 7" key="1">
    <citation type="submission" date="2019-01" db="EMBL/GenBank/DDBJ databases">
        <title>Lacibacter sp. strain TTM-7.</title>
        <authorList>
            <person name="Chen W.-M."/>
        </authorList>
    </citation>
    <scope>NUCLEOTIDE SEQUENCE [LARGE SCALE GENOMIC DNA]</scope>
    <source>
        <strain evidence="6 7">TTM-7</strain>
    </source>
</reference>
<dbReference type="AlphaFoldDB" id="A0A4V1M7N4"/>
<dbReference type="Pfam" id="PF04542">
    <property type="entry name" value="Sigma70_r2"/>
    <property type="match status" value="1"/>
</dbReference>
<sequence length="197" mass="22894">MRSSLPYNDHTLLRDLAQGNEKAFRLLFSQYRDAVYGFALHITHSAAHAEDITQDVFLKLWLHREKFAEVENTEAWIITITRNCCFNELKKTAREKCQELKPELQEALLVSMDKQIDDRDLLAKLHVASAQLTPKEQLVYRLNKEQGLRKEEIAKALNISHNTVKVHLANALRKIRHFVEGYSATGIFVLYILKNFF</sequence>
<accession>A0A4V1M7N4</accession>
<dbReference type="GO" id="GO:0003677">
    <property type="term" value="F:DNA binding"/>
    <property type="evidence" value="ECO:0007669"/>
    <property type="project" value="InterPro"/>
</dbReference>
<dbReference type="GO" id="GO:0006352">
    <property type="term" value="P:DNA-templated transcription initiation"/>
    <property type="evidence" value="ECO:0007669"/>
    <property type="project" value="InterPro"/>
</dbReference>
<gene>
    <name evidence="6" type="ORF">ESA94_09485</name>
</gene>
<dbReference type="Gene3D" id="1.10.10.10">
    <property type="entry name" value="Winged helix-like DNA-binding domain superfamily/Winged helix DNA-binding domain"/>
    <property type="match status" value="1"/>
</dbReference>
<dbReference type="InterPro" id="IPR013325">
    <property type="entry name" value="RNA_pol_sigma_r2"/>
</dbReference>
<keyword evidence="4" id="KW-0804">Transcription</keyword>
<dbReference type="SUPFAM" id="SSF88659">
    <property type="entry name" value="Sigma3 and sigma4 domains of RNA polymerase sigma factors"/>
    <property type="match status" value="1"/>
</dbReference>
<keyword evidence="2" id="KW-0805">Transcription regulation</keyword>
<dbReference type="GO" id="GO:0016987">
    <property type="term" value="F:sigma factor activity"/>
    <property type="evidence" value="ECO:0007669"/>
    <property type="project" value="UniProtKB-KW"/>
</dbReference>
<dbReference type="OrthoDB" id="1342792at2"/>
<evidence type="ECO:0000256" key="2">
    <source>
        <dbReference type="ARBA" id="ARBA00023015"/>
    </source>
</evidence>
<dbReference type="NCBIfam" id="TIGR02985">
    <property type="entry name" value="Sig70_bacteroi1"/>
    <property type="match status" value="1"/>
</dbReference>
<dbReference type="PANTHER" id="PTHR43133">
    <property type="entry name" value="RNA POLYMERASE ECF-TYPE SIGMA FACTO"/>
    <property type="match status" value="1"/>
</dbReference>
<comment type="caution">
    <text evidence="6">The sequence shown here is derived from an EMBL/GenBank/DDBJ whole genome shotgun (WGS) entry which is preliminary data.</text>
</comment>
<dbReference type="Proteomes" id="UP000290204">
    <property type="component" value="Unassembled WGS sequence"/>
</dbReference>
<evidence type="ECO:0000259" key="5">
    <source>
        <dbReference type="SMART" id="SM00421"/>
    </source>
</evidence>
<dbReference type="SMART" id="SM00421">
    <property type="entry name" value="HTH_LUXR"/>
    <property type="match status" value="1"/>
</dbReference>
<protein>
    <submittedName>
        <fullName evidence="6">RNA polymerase sigma-70 factor</fullName>
    </submittedName>
</protein>
<dbReference type="InterPro" id="IPR039425">
    <property type="entry name" value="RNA_pol_sigma-70-like"/>
</dbReference>
<keyword evidence="3" id="KW-0731">Sigma factor</keyword>
<keyword evidence="7" id="KW-1185">Reference proteome</keyword>
<feature type="domain" description="HTH luxR-type" evidence="5">
    <location>
        <begin position="129"/>
        <end position="185"/>
    </location>
</feature>
<organism evidence="6 7">
    <name type="scientific">Lacibacter luteus</name>
    <dbReference type="NCBI Taxonomy" id="2508719"/>
    <lineage>
        <taxon>Bacteria</taxon>
        <taxon>Pseudomonadati</taxon>
        <taxon>Bacteroidota</taxon>
        <taxon>Chitinophagia</taxon>
        <taxon>Chitinophagales</taxon>
        <taxon>Chitinophagaceae</taxon>
        <taxon>Lacibacter</taxon>
    </lineage>
</organism>
<comment type="similarity">
    <text evidence="1">Belongs to the sigma-70 factor family. ECF subfamily.</text>
</comment>
<evidence type="ECO:0000256" key="4">
    <source>
        <dbReference type="ARBA" id="ARBA00023163"/>
    </source>
</evidence>
<evidence type="ECO:0000256" key="3">
    <source>
        <dbReference type="ARBA" id="ARBA00023082"/>
    </source>
</evidence>
<dbReference type="InterPro" id="IPR000792">
    <property type="entry name" value="Tscrpt_reg_LuxR_C"/>
</dbReference>
<dbReference type="Gene3D" id="1.10.1740.10">
    <property type="match status" value="1"/>
</dbReference>
<dbReference type="InterPro" id="IPR013324">
    <property type="entry name" value="RNA_pol_sigma_r3/r4-like"/>
</dbReference>
<dbReference type="Pfam" id="PF08281">
    <property type="entry name" value="Sigma70_r4_2"/>
    <property type="match status" value="1"/>
</dbReference>
<dbReference type="EMBL" id="SDHW01000002">
    <property type="protein sequence ID" value="RXK60685.1"/>
    <property type="molecule type" value="Genomic_DNA"/>
</dbReference>
<dbReference type="NCBIfam" id="TIGR02937">
    <property type="entry name" value="sigma70-ECF"/>
    <property type="match status" value="1"/>
</dbReference>
<dbReference type="InterPro" id="IPR014327">
    <property type="entry name" value="RNA_pol_sigma70_bacteroid"/>
</dbReference>
<dbReference type="PANTHER" id="PTHR43133:SF46">
    <property type="entry name" value="RNA POLYMERASE SIGMA-70 FACTOR ECF SUBFAMILY"/>
    <property type="match status" value="1"/>
</dbReference>
<proteinExistence type="inferred from homology"/>
<dbReference type="InterPro" id="IPR036388">
    <property type="entry name" value="WH-like_DNA-bd_sf"/>
</dbReference>
<dbReference type="InterPro" id="IPR007627">
    <property type="entry name" value="RNA_pol_sigma70_r2"/>
</dbReference>
<dbReference type="RefSeq" id="WP_129130646.1">
    <property type="nucleotide sequence ID" value="NZ_SDHW01000002.1"/>
</dbReference>
<dbReference type="InterPro" id="IPR013249">
    <property type="entry name" value="RNA_pol_sigma70_r4_t2"/>
</dbReference>
<dbReference type="InterPro" id="IPR014284">
    <property type="entry name" value="RNA_pol_sigma-70_dom"/>
</dbReference>
<evidence type="ECO:0000256" key="1">
    <source>
        <dbReference type="ARBA" id="ARBA00010641"/>
    </source>
</evidence>
<evidence type="ECO:0000313" key="7">
    <source>
        <dbReference type="Proteomes" id="UP000290204"/>
    </source>
</evidence>
<name>A0A4V1M7N4_9BACT</name>
<evidence type="ECO:0000313" key="6">
    <source>
        <dbReference type="EMBL" id="RXK60685.1"/>
    </source>
</evidence>
<dbReference type="SUPFAM" id="SSF88946">
    <property type="entry name" value="Sigma2 domain of RNA polymerase sigma factors"/>
    <property type="match status" value="1"/>
</dbReference>